<evidence type="ECO:0000256" key="2">
    <source>
        <dbReference type="ARBA" id="ARBA00022737"/>
    </source>
</evidence>
<protein>
    <submittedName>
        <fullName evidence="5">Uncharacterized protein</fullName>
    </submittedName>
</protein>
<evidence type="ECO:0000256" key="4">
    <source>
        <dbReference type="PROSITE-ProRule" id="PRU01201"/>
    </source>
</evidence>
<dbReference type="PROSITE" id="PS51854">
    <property type="entry name" value="CSPG"/>
    <property type="match status" value="1"/>
</dbReference>
<dbReference type="PANTHER" id="PTHR45739:SF12">
    <property type="entry name" value="CHONDROITIN SULFATE PROTEOGLYCAN 4-LIKE ISOFORM X2"/>
    <property type="match status" value="1"/>
</dbReference>
<gene>
    <name evidence="5" type="ORF">OTU49_000861</name>
</gene>
<evidence type="ECO:0000313" key="5">
    <source>
        <dbReference type="EMBL" id="KAK8744548.1"/>
    </source>
</evidence>
<dbReference type="InterPro" id="IPR051561">
    <property type="entry name" value="FRAS1_ECM"/>
</dbReference>
<name>A0AAW0XYZ4_CHEQU</name>
<keyword evidence="1" id="KW-0732">Signal</keyword>
<evidence type="ECO:0000313" key="6">
    <source>
        <dbReference type="Proteomes" id="UP001445076"/>
    </source>
</evidence>
<dbReference type="AlphaFoldDB" id="A0AAW0XYZ4"/>
<dbReference type="PANTHER" id="PTHR45739">
    <property type="entry name" value="MATRIX PROTEIN, PUTATIVE-RELATED"/>
    <property type="match status" value="1"/>
</dbReference>
<keyword evidence="6" id="KW-1185">Reference proteome</keyword>
<dbReference type="EMBL" id="JARKIK010000022">
    <property type="protein sequence ID" value="KAK8744548.1"/>
    <property type="molecule type" value="Genomic_DNA"/>
</dbReference>
<comment type="caution">
    <text evidence="5">The sequence shown here is derived from an EMBL/GenBank/DDBJ whole genome shotgun (WGS) entry which is preliminary data.</text>
</comment>
<keyword evidence="2" id="KW-0677">Repeat</keyword>
<reference evidence="5 6" key="1">
    <citation type="journal article" date="2024" name="BMC Genomics">
        <title>Genome assembly of redclaw crayfish (Cherax quadricarinatus) provides insights into its immune adaptation and hypoxia tolerance.</title>
        <authorList>
            <person name="Liu Z."/>
            <person name="Zheng J."/>
            <person name="Li H."/>
            <person name="Fang K."/>
            <person name="Wang S."/>
            <person name="He J."/>
            <person name="Zhou D."/>
            <person name="Weng S."/>
            <person name="Chi M."/>
            <person name="Gu Z."/>
            <person name="He J."/>
            <person name="Li F."/>
            <person name="Wang M."/>
        </authorList>
    </citation>
    <scope>NUCLEOTIDE SEQUENCE [LARGE SCALE GENOMIC DNA]</scope>
    <source>
        <strain evidence="5">ZL_2023a</strain>
    </source>
</reference>
<dbReference type="GO" id="GO:0009653">
    <property type="term" value="P:anatomical structure morphogenesis"/>
    <property type="evidence" value="ECO:0007669"/>
    <property type="project" value="TreeGrafter"/>
</dbReference>
<dbReference type="Proteomes" id="UP001445076">
    <property type="component" value="Unassembled WGS sequence"/>
</dbReference>
<evidence type="ECO:0000256" key="3">
    <source>
        <dbReference type="ARBA" id="ARBA00023180"/>
    </source>
</evidence>
<dbReference type="Pfam" id="PF16184">
    <property type="entry name" value="Cadherin_3"/>
    <property type="match status" value="1"/>
</dbReference>
<feature type="repeat" description="CSPG" evidence="4">
    <location>
        <begin position="13"/>
        <end position="106"/>
    </location>
</feature>
<feature type="non-terminal residue" evidence="5">
    <location>
        <position position="1"/>
    </location>
</feature>
<organism evidence="5 6">
    <name type="scientific">Cherax quadricarinatus</name>
    <name type="common">Australian red claw crayfish</name>
    <dbReference type="NCBI Taxonomy" id="27406"/>
    <lineage>
        <taxon>Eukaryota</taxon>
        <taxon>Metazoa</taxon>
        <taxon>Ecdysozoa</taxon>
        <taxon>Arthropoda</taxon>
        <taxon>Crustacea</taxon>
        <taxon>Multicrustacea</taxon>
        <taxon>Malacostraca</taxon>
        <taxon>Eumalacostraca</taxon>
        <taxon>Eucarida</taxon>
        <taxon>Decapoda</taxon>
        <taxon>Pleocyemata</taxon>
        <taxon>Astacidea</taxon>
        <taxon>Parastacoidea</taxon>
        <taxon>Parastacidae</taxon>
        <taxon>Cherax</taxon>
    </lineage>
</organism>
<accession>A0AAW0XYZ4</accession>
<evidence type="ECO:0000256" key="1">
    <source>
        <dbReference type="ARBA" id="ARBA00022729"/>
    </source>
</evidence>
<dbReference type="InterPro" id="IPR039005">
    <property type="entry name" value="CSPG_rpt"/>
</dbReference>
<feature type="non-terminal residue" evidence="5">
    <location>
        <position position="148"/>
    </location>
</feature>
<keyword evidence="3" id="KW-0325">Glycoprotein</keyword>
<sequence>LPVRVIARNDSPTLQLPPGKVLRLAAGTSKTFTPEIITVVDSDSPPSKLRITVLNLKESEGGYIENSKSPGVPIHSFTQEQVNQGVVSFVHRGERNTKIVLKVSDGIETGEPTILRVAAFELQVYLVNNTGLRLTHGSWAFITPANLS</sequence>
<proteinExistence type="predicted"/>